<keyword evidence="4" id="KW-1185">Reference proteome</keyword>
<keyword evidence="1" id="KW-0175">Coiled coil</keyword>
<dbReference type="EMBL" id="LGRX02018871">
    <property type="protein sequence ID" value="KAK3259296.1"/>
    <property type="molecule type" value="Genomic_DNA"/>
</dbReference>
<reference evidence="3 4" key="1">
    <citation type="journal article" date="2015" name="Genome Biol. Evol.">
        <title>Comparative Genomics of a Bacterivorous Green Alga Reveals Evolutionary Causalities and Consequences of Phago-Mixotrophic Mode of Nutrition.</title>
        <authorList>
            <person name="Burns J.A."/>
            <person name="Paasch A."/>
            <person name="Narechania A."/>
            <person name="Kim E."/>
        </authorList>
    </citation>
    <scope>NUCLEOTIDE SEQUENCE [LARGE SCALE GENOMIC DNA]</scope>
    <source>
        <strain evidence="3 4">PLY_AMNH</strain>
    </source>
</reference>
<dbReference type="Proteomes" id="UP001190700">
    <property type="component" value="Unassembled WGS sequence"/>
</dbReference>
<protein>
    <submittedName>
        <fullName evidence="3">Uncharacterized protein</fullName>
    </submittedName>
</protein>
<gene>
    <name evidence="3" type="ORF">CYMTET_31698</name>
</gene>
<feature type="coiled-coil region" evidence="1">
    <location>
        <begin position="225"/>
        <end position="267"/>
    </location>
</feature>
<comment type="caution">
    <text evidence="3">The sequence shown here is derived from an EMBL/GenBank/DDBJ whole genome shotgun (WGS) entry which is preliminary data.</text>
</comment>
<feature type="non-terminal residue" evidence="3">
    <location>
        <position position="1"/>
    </location>
</feature>
<evidence type="ECO:0000313" key="4">
    <source>
        <dbReference type="Proteomes" id="UP001190700"/>
    </source>
</evidence>
<feature type="region of interest" description="Disordered" evidence="2">
    <location>
        <begin position="157"/>
        <end position="182"/>
    </location>
</feature>
<organism evidence="3 4">
    <name type="scientific">Cymbomonas tetramitiformis</name>
    <dbReference type="NCBI Taxonomy" id="36881"/>
    <lineage>
        <taxon>Eukaryota</taxon>
        <taxon>Viridiplantae</taxon>
        <taxon>Chlorophyta</taxon>
        <taxon>Pyramimonadophyceae</taxon>
        <taxon>Pyramimonadales</taxon>
        <taxon>Pyramimonadaceae</taxon>
        <taxon>Cymbomonas</taxon>
    </lineage>
</organism>
<evidence type="ECO:0000313" key="3">
    <source>
        <dbReference type="EMBL" id="KAK3259296.1"/>
    </source>
</evidence>
<accession>A0AAE0FHC7</accession>
<feature type="region of interest" description="Disordered" evidence="2">
    <location>
        <begin position="389"/>
        <end position="451"/>
    </location>
</feature>
<dbReference type="AlphaFoldDB" id="A0AAE0FHC7"/>
<evidence type="ECO:0000256" key="1">
    <source>
        <dbReference type="SAM" id="Coils"/>
    </source>
</evidence>
<evidence type="ECO:0000256" key="2">
    <source>
        <dbReference type="SAM" id="MobiDB-lite"/>
    </source>
</evidence>
<sequence length="451" mass="50912">VWTRLKEAKEKVDEATLARDQVLARESGLEKELALMRQKALDLQADCQQTLSAELKSLQEANAKELAAHQHEVDTLEEKVAVMESDLSLARRDIRTLEAEKATLQQAITSSHRADSDSEIRLMEAERSRDIAEERAASNQRAAQLAAQEWERERSHLVAVAQESEQRLQQSSSSETAYRSETRHLQERLDLVEKALRTSKREKTEGMVPERALRGASGDLASAMAQSLQREREQSQKEAEIQLHALAQRLEQAIETQRKSAEDSETMLASKDKMLAKYREEARQATLHLQKVAGEMQTAVEVADRRAKQAEAETKALRSSIEAFQEDALSWKQAEKSLVPRCEKAEKQVVALSAQAKELVKSEEELMKNRQELNAALDRSRLDQSRLDRKLQAANQKADQLRRQLETAHMSSLKSYPHVGSRKSQRTDATKKLPQVDIGGVQPKSDPDTDE</sequence>
<proteinExistence type="predicted"/>
<name>A0AAE0FHC7_9CHLO</name>